<dbReference type="InterPro" id="IPR000873">
    <property type="entry name" value="AMP-dep_synth/lig_dom"/>
</dbReference>
<accession>A0A6F8XKP1</accession>
<dbReference type="PANTHER" id="PTHR43201:SF8">
    <property type="entry name" value="ACYL-COA SYNTHETASE FAMILY MEMBER 3"/>
    <property type="match status" value="1"/>
</dbReference>
<dbReference type="KEGG" id="pfla:Pflav_007830"/>
<feature type="region of interest" description="Disordered" evidence="2">
    <location>
        <begin position="442"/>
        <end position="475"/>
    </location>
</feature>
<dbReference type="AlphaFoldDB" id="A0A6F8XKP1"/>
<feature type="domain" description="AMP-binding enzyme C-terminal" evidence="4">
    <location>
        <begin position="383"/>
        <end position="456"/>
    </location>
</feature>
<dbReference type="Pfam" id="PF00501">
    <property type="entry name" value="AMP-binding"/>
    <property type="match status" value="1"/>
</dbReference>
<name>A0A6F8XKP1_9ACTN</name>
<dbReference type="GO" id="GO:0006631">
    <property type="term" value="P:fatty acid metabolic process"/>
    <property type="evidence" value="ECO:0007669"/>
    <property type="project" value="TreeGrafter"/>
</dbReference>
<organism evidence="5 6">
    <name type="scientific">Phytohabitans flavus</name>
    <dbReference type="NCBI Taxonomy" id="1076124"/>
    <lineage>
        <taxon>Bacteria</taxon>
        <taxon>Bacillati</taxon>
        <taxon>Actinomycetota</taxon>
        <taxon>Actinomycetes</taxon>
        <taxon>Micromonosporales</taxon>
        <taxon>Micromonosporaceae</taxon>
    </lineage>
</organism>
<feature type="domain" description="AMP-dependent synthetase/ligase" evidence="3">
    <location>
        <begin position="37"/>
        <end position="334"/>
    </location>
</feature>
<comment type="similarity">
    <text evidence="1">Belongs to the ATP-dependent AMP-binding enzyme family.</text>
</comment>
<dbReference type="EMBL" id="AP022870">
    <property type="protein sequence ID" value="BCB74373.1"/>
    <property type="molecule type" value="Genomic_DNA"/>
</dbReference>
<evidence type="ECO:0000256" key="2">
    <source>
        <dbReference type="SAM" id="MobiDB-lite"/>
    </source>
</evidence>
<evidence type="ECO:0000259" key="3">
    <source>
        <dbReference type="Pfam" id="PF00501"/>
    </source>
</evidence>
<proteinExistence type="inferred from homology"/>
<sequence>MLSALEVSGDGLRDHPNVIQVADRGISRQQLRLCAGAVAKQVQGMEAVAVHATVSLETVVAITGALIAGTPVVPLSPAFTQATWDRILRETRAAAVLTTGRRFEPTDRPRLAVDLRRRSSASFPAVSPDAIALIGYTRGTTGPPKAVRLSAGAIAASIDAVADAWAWGPDDVVVHGLPMTRPCNLILGIIASLRIGSPLVYTGRPSPTTFAAAEGTLYLGDPPAWNSVTSTLEAARALRSARLLVSGESPLTAREFVRLAELTGHRPVEWYGMAEAMVVTTSRALGDRLPGYVGTPVGGVATRVVDGRGVPVPADGASVGELQVHGPTLFDGYLTDDREGGRHGGWFSTGDLATIGPGGRHRIVGRASVDLIKSGRHRVGATEVEQVLMEHPMVRDAAVTATPHPDLGQQVTAYVVADDGATAQDLIDFVARRLPAYKRPRTVHLTESLPQEVGGKRPDAGRERRDQLPNGSGAG</sequence>
<keyword evidence="6" id="KW-1185">Reference proteome</keyword>
<dbReference type="Proteomes" id="UP000502508">
    <property type="component" value="Chromosome"/>
</dbReference>
<feature type="compositionally biased region" description="Basic and acidic residues" evidence="2">
    <location>
        <begin position="454"/>
        <end position="467"/>
    </location>
</feature>
<evidence type="ECO:0000256" key="1">
    <source>
        <dbReference type="ARBA" id="ARBA00006432"/>
    </source>
</evidence>
<dbReference type="Pfam" id="PF13193">
    <property type="entry name" value="AMP-binding_C"/>
    <property type="match status" value="1"/>
</dbReference>
<evidence type="ECO:0000313" key="6">
    <source>
        <dbReference type="Proteomes" id="UP000502508"/>
    </source>
</evidence>
<evidence type="ECO:0000259" key="4">
    <source>
        <dbReference type="Pfam" id="PF13193"/>
    </source>
</evidence>
<dbReference type="SUPFAM" id="SSF56801">
    <property type="entry name" value="Acetyl-CoA synthetase-like"/>
    <property type="match status" value="1"/>
</dbReference>
<protein>
    <submittedName>
        <fullName evidence="5">Acyl-CoA synthetase</fullName>
    </submittedName>
</protein>
<dbReference type="GO" id="GO:0031956">
    <property type="term" value="F:medium-chain fatty acid-CoA ligase activity"/>
    <property type="evidence" value="ECO:0007669"/>
    <property type="project" value="TreeGrafter"/>
</dbReference>
<dbReference type="Gene3D" id="3.30.300.30">
    <property type="match status" value="1"/>
</dbReference>
<evidence type="ECO:0000313" key="5">
    <source>
        <dbReference type="EMBL" id="BCB74373.1"/>
    </source>
</evidence>
<dbReference type="Gene3D" id="3.40.50.12780">
    <property type="entry name" value="N-terminal domain of ligase-like"/>
    <property type="match status" value="1"/>
</dbReference>
<dbReference type="PANTHER" id="PTHR43201">
    <property type="entry name" value="ACYL-COA SYNTHETASE"/>
    <property type="match status" value="1"/>
</dbReference>
<dbReference type="InterPro" id="IPR045851">
    <property type="entry name" value="AMP-bd_C_sf"/>
</dbReference>
<reference evidence="5 6" key="2">
    <citation type="submission" date="2020-03" db="EMBL/GenBank/DDBJ databases">
        <authorList>
            <person name="Ichikawa N."/>
            <person name="Kimura A."/>
            <person name="Kitahashi Y."/>
            <person name="Uohara A."/>
        </authorList>
    </citation>
    <scope>NUCLEOTIDE SEQUENCE [LARGE SCALE GENOMIC DNA]</scope>
    <source>
        <strain evidence="5 6">NBRC 107702</strain>
    </source>
</reference>
<dbReference type="InterPro" id="IPR025110">
    <property type="entry name" value="AMP-bd_C"/>
</dbReference>
<dbReference type="InterPro" id="IPR042099">
    <property type="entry name" value="ANL_N_sf"/>
</dbReference>
<reference evidence="5 6" key="1">
    <citation type="submission" date="2020-03" db="EMBL/GenBank/DDBJ databases">
        <title>Whole genome shotgun sequence of Phytohabitans flavus NBRC 107702.</title>
        <authorList>
            <person name="Komaki H."/>
            <person name="Tamura T."/>
        </authorList>
    </citation>
    <scope>NUCLEOTIDE SEQUENCE [LARGE SCALE GENOMIC DNA]</scope>
    <source>
        <strain evidence="5 6">NBRC 107702</strain>
    </source>
</reference>
<gene>
    <name evidence="5" type="primary">xclC</name>
    <name evidence="5" type="ORF">Pflav_007830</name>
</gene>